<dbReference type="InterPro" id="IPR002951">
    <property type="entry name" value="Atrophin-like"/>
</dbReference>
<evidence type="ECO:0000256" key="9">
    <source>
        <dbReference type="SAM" id="MobiDB-lite"/>
    </source>
</evidence>
<feature type="region of interest" description="Disordered" evidence="9">
    <location>
        <begin position="931"/>
        <end position="1189"/>
    </location>
</feature>
<keyword evidence="5" id="KW-0007">Acetylation</keyword>
<feature type="region of interest" description="Disordered" evidence="9">
    <location>
        <begin position="801"/>
        <end position="884"/>
    </location>
</feature>
<feature type="compositionally biased region" description="Low complexity" evidence="9">
    <location>
        <begin position="113"/>
        <end position="129"/>
    </location>
</feature>
<feature type="compositionally biased region" description="Polar residues" evidence="9">
    <location>
        <begin position="1065"/>
        <end position="1076"/>
    </location>
</feature>
<feature type="region of interest" description="Disordered" evidence="9">
    <location>
        <begin position="572"/>
        <end position="591"/>
    </location>
</feature>
<feature type="compositionally biased region" description="Polar residues" evidence="9">
    <location>
        <begin position="769"/>
        <end position="782"/>
    </location>
</feature>
<keyword evidence="4" id="KW-0832">Ubl conjugation</keyword>
<keyword evidence="6" id="KW-0805">Transcription regulation</keyword>
<evidence type="ECO:0000256" key="3">
    <source>
        <dbReference type="ARBA" id="ARBA00022553"/>
    </source>
</evidence>
<feature type="compositionally biased region" description="Low complexity" evidence="9">
    <location>
        <begin position="1220"/>
        <end position="1232"/>
    </location>
</feature>
<feature type="compositionally biased region" description="Pro residues" evidence="9">
    <location>
        <begin position="931"/>
        <end position="940"/>
    </location>
</feature>
<feature type="region of interest" description="Disordered" evidence="9">
    <location>
        <begin position="697"/>
        <end position="782"/>
    </location>
</feature>
<feature type="compositionally biased region" description="Polar residues" evidence="9">
    <location>
        <begin position="1124"/>
        <end position="1141"/>
    </location>
</feature>
<evidence type="ECO:0000256" key="1">
    <source>
        <dbReference type="ARBA" id="ARBA00004123"/>
    </source>
</evidence>
<keyword evidence="8" id="KW-0539">Nucleus</keyword>
<keyword evidence="7" id="KW-0804">Transcription</keyword>
<feature type="region of interest" description="Disordered" evidence="9">
    <location>
        <begin position="1220"/>
        <end position="1301"/>
    </location>
</feature>
<feature type="compositionally biased region" description="Polar residues" evidence="9">
    <location>
        <begin position="130"/>
        <end position="158"/>
    </location>
</feature>
<protein>
    <submittedName>
        <fullName evidence="10">Uncharacterized protein</fullName>
    </submittedName>
</protein>
<feature type="compositionally biased region" description="Polar residues" evidence="9">
    <location>
        <begin position="1166"/>
        <end position="1183"/>
    </location>
</feature>
<feature type="region of interest" description="Disordered" evidence="9">
    <location>
        <begin position="1338"/>
        <end position="1384"/>
    </location>
</feature>
<feature type="compositionally biased region" description="Basic residues" evidence="9">
    <location>
        <begin position="1098"/>
        <end position="1115"/>
    </location>
</feature>
<dbReference type="EMBL" id="OC317378">
    <property type="protein sequence ID" value="CAD7396542.1"/>
    <property type="molecule type" value="Genomic_DNA"/>
</dbReference>
<gene>
    <name evidence="10" type="ORF">TCEB3V08_LOCUS3657</name>
</gene>
<evidence type="ECO:0000313" key="10">
    <source>
        <dbReference type="EMBL" id="CAD7396542.1"/>
    </source>
</evidence>
<feature type="compositionally biased region" description="Basic and acidic residues" evidence="9">
    <location>
        <begin position="1338"/>
        <end position="1375"/>
    </location>
</feature>
<feature type="compositionally biased region" description="Low complexity" evidence="9">
    <location>
        <begin position="966"/>
        <end position="981"/>
    </location>
</feature>
<evidence type="ECO:0000256" key="7">
    <source>
        <dbReference type="ARBA" id="ARBA00023163"/>
    </source>
</evidence>
<dbReference type="Pfam" id="PF03154">
    <property type="entry name" value="Atrophin-1"/>
    <property type="match status" value="2"/>
</dbReference>
<feature type="compositionally biased region" description="Polar residues" evidence="9">
    <location>
        <begin position="838"/>
        <end position="859"/>
    </location>
</feature>
<accession>A0A7R9CH48</accession>
<evidence type="ECO:0000256" key="6">
    <source>
        <dbReference type="ARBA" id="ARBA00023015"/>
    </source>
</evidence>
<keyword evidence="3" id="KW-0597">Phosphoprotein</keyword>
<dbReference type="PANTHER" id="PTHR13859">
    <property type="entry name" value="ATROPHIN-RELATED"/>
    <property type="match status" value="1"/>
</dbReference>
<feature type="compositionally biased region" description="Acidic residues" evidence="9">
    <location>
        <begin position="101"/>
        <end position="112"/>
    </location>
</feature>
<feature type="compositionally biased region" description="Basic and acidic residues" evidence="9">
    <location>
        <begin position="982"/>
        <end position="993"/>
    </location>
</feature>
<feature type="compositionally biased region" description="Low complexity" evidence="9">
    <location>
        <begin position="1037"/>
        <end position="1052"/>
    </location>
</feature>
<feature type="compositionally biased region" description="Low complexity" evidence="9">
    <location>
        <begin position="801"/>
        <end position="837"/>
    </location>
</feature>
<feature type="region of interest" description="Disordered" evidence="9">
    <location>
        <begin position="1"/>
        <end position="164"/>
    </location>
</feature>
<sequence>MRTRFRTKNARVLPYGGSGAETHESEMDKKLCKSPASNVAFPGEKTKKKSKLELTTKGRKRNQVEMDNDEDKAITLFKRKRNDREDSPAESLTTDSGSIVDDGENNEPENESPETTSSNVSLTTLNPLSGINSSAATPPSSSIETRISTPLHLTNEENTNSEHEITKNISNNSQSSLPTNKTQASTIIVANNLVINNFKTLNKEGIFDSIHSDTVQPTTPVISIKVPMPILSSAFEDAVNKTLRSDGLVLSTDNQGLEKEKSKILSIHQTPGLVEDLPTPEHQSAIKVENECVRIKRDVNDKCESSKKIGISVIKGYDEIDPTGLAPKIVIKEEVDNNNRCGMFNVPVPLPTGSVIIKEEMQTSQAHDSVIGGLESMVTNRMIFQDSGFHMNTTIKSEPGLSKEQSGSPITTDMPVSLSTDSAHLPIPPNLLQIPSNMSSGNSKNLSNLSLHHGSVRSPPTHIQAMSGSSIIHQCTDMRMNQHIHQVTDMRHSEIRLQENMPDLRQCSADMSIRQQNTELCASDMRAQVSDLHQQGGVHHIHVGDICQNLDSSHINNSLNPNKSLLPISANISDTDKDHKSMSQPPPSIASPHSVILQQQSMHTISNTAQIGSSHQNYSFLSGSPYTHQRQSHSLSADKNVNVLHLGNSSFLPSNAMQPQNEPQNLKIKQEIIPIQEQNITSDPLQSLKEVKIPGYSGPSASISQPLTSTNNTSNSSLHINELSRPSSGNPPPPHFLGPSIDNIKKEPENFPGTLPNILPLKSPPIHQSKIQSHGASFSSSEIQSNASHSLYTSPLSQISTSTPVTLPLSSHPSTVSHSAANLISSSPSSHQTSLPSGPTSIPQPVMHPSQQGSPLSRQSPGHPHPHSSPFLGPPGHPALHPHHPHHALIHHQLFAAAAAHAAAVHNPYHPHHPYAAYGYPFPYPYGPPMPQPHPVPPPHHTGGHGHRSSHEQPKLESRTSSALETTSLHTSHQSSLSSVTTRREISEESNSEKHHHHSQELTTTTHHHQSSHHSSVHHQISTEKQSAHHIQPPVNHSMTISHSSTSSSSASVQHKINTGGKGAVSSQTSSPSCHVSATLSSTTSASTSISLPSSNHGNHHHSHHHAHSHHHQHHQLASGDRLSPSTSMMMPSGLNVTVPASASGRAHHTGLSGQGGHSHQSKQGRNTPTNNTPLYHPSSNHPSLMAQPGISTSLAHHTMGMGLSSAAMPGSSLEALRAHAQAAASIQHQSQGVPAHSPLQGHSVGGSHHHSGRHLSPEDVKAEPLCSDVQDQLQQEDEETPSPNHVPRGPSPEPKIEDAECHRSQSAIFLRHWNRGDFNSCTRTDLTFKPVPDSKLARKREERLRKQAEREREEREKVASLRKMTTPEKPETHKPPSRGPIETITSPYDRFNSRQGYPDTPALRQLSEYARPHAGFSPGSRSAGLGLPPQCIDPMLHYQLNSMYGAGARERLELEHLEREKRDREIRELRERELNDRLKDELMKNAGTGPRMANPIDPHWLELHRRYASLGPAGPPAAALHQFGLYSPSGGPSQAALSQMERDRLERLGQDLPIACSAQTFEYLQILSNKFI</sequence>
<name>A0A7R9CH48_TIMCR</name>
<evidence type="ECO:0000256" key="5">
    <source>
        <dbReference type="ARBA" id="ARBA00022990"/>
    </source>
</evidence>
<feature type="compositionally biased region" description="Basic residues" evidence="9">
    <location>
        <begin position="1006"/>
        <end position="1017"/>
    </location>
</feature>
<evidence type="ECO:0000256" key="8">
    <source>
        <dbReference type="ARBA" id="ARBA00023242"/>
    </source>
</evidence>
<evidence type="ECO:0000256" key="4">
    <source>
        <dbReference type="ARBA" id="ARBA00022843"/>
    </source>
</evidence>
<dbReference type="GO" id="GO:0003714">
    <property type="term" value="F:transcription corepressor activity"/>
    <property type="evidence" value="ECO:0007669"/>
    <property type="project" value="TreeGrafter"/>
</dbReference>
<proteinExistence type="predicted"/>
<comment type="subcellular location">
    <subcellularLocation>
        <location evidence="1">Nucleus</location>
    </subcellularLocation>
</comment>
<organism evidence="10">
    <name type="scientific">Timema cristinae</name>
    <name type="common">Walking stick</name>
    <dbReference type="NCBI Taxonomy" id="61476"/>
    <lineage>
        <taxon>Eukaryota</taxon>
        <taxon>Metazoa</taxon>
        <taxon>Ecdysozoa</taxon>
        <taxon>Arthropoda</taxon>
        <taxon>Hexapoda</taxon>
        <taxon>Insecta</taxon>
        <taxon>Pterygota</taxon>
        <taxon>Neoptera</taxon>
        <taxon>Polyneoptera</taxon>
        <taxon>Phasmatodea</taxon>
        <taxon>Timematodea</taxon>
        <taxon>Timematoidea</taxon>
        <taxon>Timematidae</taxon>
        <taxon>Timema</taxon>
    </lineage>
</organism>
<evidence type="ECO:0000256" key="2">
    <source>
        <dbReference type="ARBA" id="ARBA00022499"/>
    </source>
</evidence>
<reference evidence="10" key="1">
    <citation type="submission" date="2020-11" db="EMBL/GenBank/DDBJ databases">
        <authorList>
            <person name="Tran Van P."/>
        </authorList>
    </citation>
    <scope>NUCLEOTIDE SEQUENCE</scope>
</reference>
<keyword evidence="2" id="KW-1017">Isopeptide bond</keyword>
<feature type="compositionally biased region" description="Low complexity" evidence="9">
    <location>
        <begin position="1077"/>
        <end position="1097"/>
    </location>
</feature>
<dbReference type="GO" id="GO:0005634">
    <property type="term" value="C:nucleus"/>
    <property type="evidence" value="ECO:0007669"/>
    <property type="project" value="UniProtKB-SubCell"/>
</dbReference>
<dbReference type="PANTHER" id="PTHR13859:SF11">
    <property type="entry name" value="GRUNGE, ISOFORM J"/>
    <property type="match status" value="1"/>
</dbReference>
<feature type="compositionally biased region" description="Basic and acidic residues" evidence="9">
    <location>
        <begin position="949"/>
        <end position="958"/>
    </location>
</feature>
<feature type="compositionally biased region" description="Basic and acidic residues" evidence="9">
    <location>
        <begin position="21"/>
        <end position="31"/>
    </location>
</feature>
<feature type="compositionally biased region" description="Low complexity" evidence="9">
    <location>
        <begin position="708"/>
        <end position="717"/>
    </location>
</feature>